<feature type="region of interest" description="Disordered" evidence="1">
    <location>
        <begin position="201"/>
        <end position="308"/>
    </location>
</feature>
<keyword evidence="2" id="KW-0472">Membrane</keyword>
<keyword evidence="2" id="KW-1133">Transmembrane helix</keyword>
<dbReference type="Proteomes" id="UP000576393">
    <property type="component" value="Unassembled WGS sequence"/>
</dbReference>
<feature type="transmembrane region" description="Helical" evidence="2">
    <location>
        <begin position="20"/>
        <end position="40"/>
    </location>
</feature>
<organism evidence="3 4">
    <name type="scientific">Streptosporangium sandarakinum</name>
    <dbReference type="NCBI Taxonomy" id="1260955"/>
    <lineage>
        <taxon>Bacteria</taxon>
        <taxon>Bacillati</taxon>
        <taxon>Actinomycetota</taxon>
        <taxon>Actinomycetes</taxon>
        <taxon>Streptosporangiales</taxon>
        <taxon>Streptosporangiaceae</taxon>
        <taxon>Streptosporangium</taxon>
    </lineage>
</organism>
<evidence type="ECO:0000256" key="2">
    <source>
        <dbReference type="SAM" id="Phobius"/>
    </source>
</evidence>
<feature type="compositionally biased region" description="Low complexity" evidence="1">
    <location>
        <begin position="293"/>
        <end position="308"/>
    </location>
</feature>
<sequence length="308" mass="31217">MGYPPRYGRPSDETARGLAVIALLAVGLVIGAVVTMVTVLDPPAPMRSASATAGAAHSEEEVRRSVQPVLDAYSSGSYGDFWDLWSTDAKGLIGREDYIRLFRLCPQPTDGATSTGAPPADPSADPASTGLPSGGAAFTIDSVTVHGDDATVQAIRSGTATGFGFRFEEGSWRYAPSPEEREEYRTKTADQIALERRGAGLCGATVPDPADPANPSPGPVPGSSPDPADPSSAPSSNGPSPGPADPSEGRTGPTSDPAASTPASGATPDVFTPAPDPSSPPSGSVRDPERDPAAPSSDPASAPPAQES</sequence>
<comment type="caution">
    <text evidence="3">The sequence shown here is derived from an EMBL/GenBank/DDBJ whole genome shotgun (WGS) entry which is preliminary data.</text>
</comment>
<reference evidence="3 4" key="1">
    <citation type="submission" date="2020-07" db="EMBL/GenBank/DDBJ databases">
        <title>Sequencing the genomes of 1000 actinobacteria strains.</title>
        <authorList>
            <person name="Klenk H.-P."/>
        </authorList>
    </citation>
    <scope>NUCLEOTIDE SEQUENCE [LARGE SCALE GENOMIC DNA]</scope>
    <source>
        <strain evidence="3 4">DSM 45763</strain>
    </source>
</reference>
<gene>
    <name evidence="3" type="ORF">HDA43_003057</name>
</gene>
<dbReference type="EMBL" id="JACCCO010000001">
    <property type="protein sequence ID" value="NYF40898.1"/>
    <property type="molecule type" value="Genomic_DNA"/>
</dbReference>
<accession>A0A852UZL4</accession>
<proteinExistence type="predicted"/>
<name>A0A852UZL4_9ACTN</name>
<evidence type="ECO:0000313" key="3">
    <source>
        <dbReference type="EMBL" id="NYF40898.1"/>
    </source>
</evidence>
<protein>
    <submittedName>
        <fullName evidence="3">Uncharacterized protein</fullName>
    </submittedName>
</protein>
<evidence type="ECO:0000256" key="1">
    <source>
        <dbReference type="SAM" id="MobiDB-lite"/>
    </source>
</evidence>
<feature type="compositionally biased region" description="Pro residues" evidence="1">
    <location>
        <begin position="209"/>
        <end position="228"/>
    </location>
</feature>
<dbReference type="AlphaFoldDB" id="A0A852UZL4"/>
<dbReference type="RefSeq" id="WP_179821189.1">
    <property type="nucleotide sequence ID" value="NZ_JACCCO010000001.1"/>
</dbReference>
<keyword evidence="2" id="KW-0812">Transmembrane</keyword>
<feature type="compositionally biased region" description="Low complexity" evidence="1">
    <location>
        <begin position="111"/>
        <end position="130"/>
    </location>
</feature>
<feature type="compositionally biased region" description="Low complexity" evidence="1">
    <location>
        <begin position="229"/>
        <end position="239"/>
    </location>
</feature>
<dbReference type="PRINTS" id="PR01217">
    <property type="entry name" value="PRICHEXTENSN"/>
</dbReference>
<feature type="compositionally biased region" description="Low complexity" evidence="1">
    <location>
        <begin position="251"/>
        <end position="269"/>
    </location>
</feature>
<evidence type="ECO:0000313" key="4">
    <source>
        <dbReference type="Proteomes" id="UP000576393"/>
    </source>
</evidence>
<feature type="region of interest" description="Disordered" evidence="1">
    <location>
        <begin position="109"/>
        <end position="135"/>
    </location>
</feature>
<keyword evidence="4" id="KW-1185">Reference proteome</keyword>